<dbReference type="PANTHER" id="PTHR42747">
    <property type="entry name" value="NITRONATE MONOOXYGENASE-RELATED"/>
    <property type="match status" value="1"/>
</dbReference>
<proteinExistence type="inferred from homology"/>
<keyword evidence="5" id="KW-0560">Oxidoreductase</keyword>
<dbReference type="CDD" id="cd04730">
    <property type="entry name" value="NPD_like"/>
    <property type="match status" value="1"/>
</dbReference>
<dbReference type="SUPFAM" id="SSF51412">
    <property type="entry name" value="Inosine monophosphate dehydrogenase (IMPDH)"/>
    <property type="match status" value="1"/>
</dbReference>
<dbReference type="AlphaFoldDB" id="A0A8H8DDD8"/>
<evidence type="ECO:0000256" key="3">
    <source>
        <dbReference type="ARBA" id="ARBA00022630"/>
    </source>
</evidence>
<evidence type="ECO:0000256" key="5">
    <source>
        <dbReference type="ARBA" id="ARBA00023002"/>
    </source>
</evidence>
<sequence>MASGTAAAAATVRRCASGSLITPPASWASTPFTALVGVRLPVVQAPTAPYSGPDQAAAVSNAGGLGSISAGLMDAEQLLAAVRRAKELTALPFHVNLFQPPPPSHREPEIAPEERRAVARALNPLRRRVGLADISPDDVTVPPDDLRAKFRSAAEIVEREKVPVVSVTFGPPDREWVRRWRDAGGIVFGTATNVEEAVQMEADGVQGLWVQGAEGLDKENLEALAALWLFFFHGHSDFDSTVSSDNELVASSPAALTKFSKIQLEGIAGRATTWTVDRDVGTIGTLALTRAVCKAVSIPVVAAGGIVDGRGVLGVMALGASGAALGTAFLTSDECLAPKAHKEAVLRPDFGRSTILSRNYTGRLARGLPNDVTRALDALPWRLRDGPVTLHTRDIQAAAKQRGDSGLMTFFGGQAGGRGGYGSAGNLVRKLAQEVEEAIAELTGCTAAL</sequence>
<evidence type="ECO:0000256" key="6">
    <source>
        <dbReference type="ARBA" id="ARBA00023033"/>
    </source>
</evidence>
<organism evidence="7 8">
    <name type="scientific">Olpidium bornovanus</name>
    <dbReference type="NCBI Taxonomy" id="278681"/>
    <lineage>
        <taxon>Eukaryota</taxon>
        <taxon>Fungi</taxon>
        <taxon>Fungi incertae sedis</taxon>
        <taxon>Olpidiomycota</taxon>
        <taxon>Olpidiomycotina</taxon>
        <taxon>Olpidiomycetes</taxon>
        <taxon>Olpidiales</taxon>
        <taxon>Olpidiaceae</taxon>
        <taxon>Olpidium</taxon>
    </lineage>
</organism>
<evidence type="ECO:0000256" key="2">
    <source>
        <dbReference type="ARBA" id="ARBA00009881"/>
    </source>
</evidence>
<evidence type="ECO:0000313" key="7">
    <source>
        <dbReference type="EMBL" id="KAG5455364.1"/>
    </source>
</evidence>
<comment type="caution">
    <text evidence="7">The sequence shown here is derived from an EMBL/GenBank/DDBJ whole genome shotgun (WGS) entry which is preliminary data.</text>
</comment>
<comment type="cofactor">
    <cofactor evidence="1">
        <name>FMN</name>
        <dbReference type="ChEBI" id="CHEBI:58210"/>
    </cofactor>
</comment>
<evidence type="ECO:0008006" key="9">
    <source>
        <dbReference type="Google" id="ProtNLM"/>
    </source>
</evidence>
<evidence type="ECO:0000313" key="8">
    <source>
        <dbReference type="Proteomes" id="UP000673691"/>
    </source>
</evidence>
<keyword evidence="4" id="KW-0288">FMN</keyword>
<dbReference type="Gene3D" id="3.20.20.70">
    <property type="entry name" value="Aldolase class I"/>
    <property type="match status" value="2"/>
</dbReference>
<dbReference type="PANTHER" id="PTHR42747:SF3">
    <property type="entry name" value="NITRONATE MONOOXYGENASE-RELATED"/>
    <property type="match status" value="1"/>
</dbReference>
<keyword evidence="6" id="KW-0503">Monooxygenase</keyword>
<name>A0A8H8DDD8_9FUNG</name>
<dbReference type="EMBL" id="JAEFCI010013493">
    <property type="protein sequence ID" value="KAG5455364.1"/>
    <property type="molecule type" value="Genomic_DNA"/>
</dbReference>
<dbReference type="Pfam" id="PF03060">
    <property type="entry name" value="NMO"/>
    <property type="match status" value="2"/>
</dbReference>
<dbReference type="InterPro" id="IPR013785">
    <property type="entry name" value="Aldolase_TIM"/>
</dbReference>
<dbReference type="GO" id="GO:0018580">
    <property type="term" value="F:nitronate monooxygenase activity"/>
    <property type="evidence" value="ECO:0007669"/>
    <property type="project" value="InterPro"/>
</dbReference>
<accession>A0A8H8DDD8</accession>
<evidence type="ECO:0000256" key="4">
    <source>
        <dbReference type="ARBA" id="ARBA00022643"/>
    </source>
</evidence>
<dbReference type="Proteomes" id="UP000673691">
    <property type="component" value="Unassembled WGS sequence"/>
</dbReference>
<dbReference type="OrthoDB" id="2349068at2759"/>
<keyword evidence="3" id="KW-0285">Flavoprotein</keyword>
<evidence type="ECO:0000256" key="1">
    <source>
        <dbReference type="ARBA" id="ARBA00001917"/>
    </source>
</evidence>
<reference evidence="7 8" key="1">
    <citation type="journal article" name="Sci. Rep.">
        <title>Genome-scale phylogenetic analyses confirm Olpidium as the closest living zoosporic fungus to the non-flagellated, terrestrial fungi.</title>
        <authorList>
            <person name="Chang Y."/>
            <person name="Rochon D."/>
            <person name="Sekimoto S."/>
            <person name="Wang Y."/>
            <person name="Chovatia M."/>
            <person name="Sandor L."/>
            <person name="Salamov A."/>
            <person name="Grigoriev I.V."/>
            <person name="Stajich J.E."/>
            <person name="Spatafora J.W."/>
        </authorList>
    </citation>
    <scope>NUCLEOTIDE SEQUENCE [LARGE SCALE GENOMIC DNA]</scope>
    <source>
        <strain evidence="7">S191</strain>
    </source>
</reference>
<keyword evidence="8" id="KW-1185">Reference proteome</keyword>
<gene>
    <name evidence="7" type="ORF">BJ554DRAFT_5237</name>
</gene>
<dbReference type="InterPro" id="IPR004136">
    <property type="entry name" value="NMO"/>
</dbReference>
<comment type="similarity">
    <text evidence="2">Belongs to the nitronate monooxygenase family. NMO class I subfamily.</text>
</comment>
<protein>
    <recommendedName>
        <fullName evidence="9">Nitronate monooxygenase domain-containing protein</fullName>
    </recommendedName>
</protein>